<reference evidence="1" key="1">
    <citation type="submission" date="2022-06" db="EMBL/GenBank/DDBJ databases">
        <title>Phylogenomic reconstructions and comparative analyses of Kickxellomycotina fungi.</title>
        <authorList>
            <person name="Reynolds N.K."/>
            <person name="Stajich J.E."/>
            <person name="Barry K."/>
            <person name="Grigoriev I.V."/>
            <person name="Crous P."/>
            <person name="Smith M.E."/>
        </authorList>
    </citation>
    <scope>NUCLEOTIDE SEQUENCE</scope>
    <source>
        <strain evidence="1">RSA 2271</strain>
    </source>
</reference>
<organism evidence="1 2">
    <name type="scientific">Spiromyces aspiralis</name>
    <dbReference type="NCBI Taxonomy" id="68401"/>
    <lineage>
        <taxon>Eukaryota</taxon>
        <taxon>Fungi</taxon>
        <taxon>Fungi incertae sedis</taxon>
        <taxon>Zoopagomycota</taxon>
        <taxon>Kickxellomycotina</taxon>
        <taxon>Kickxellomycetes</taxon>
        <taxon>Kickxellales</taxon>
        <taxon>Kickxellaceae</taxon>
        <taxon>Spiromyces</taxon>
    </lineage>
</organism>
<feature type="non-terminal residue" evidence="1">
    <location>
        <position position="376"/>
    </location>
</feature>
<evidence type="ECO:0000313" key="2">
    <source>
        <dbReference type="Proteomes" id="UP001145114"/>
    </source>
</evidence>
<gene>
    <name evidence="1" type="primary">PEP3_1</name>
    <name evidence="1" type="ORF">EV182_003689</name>
</gene>
<comment type="caution">
    <text evidence="1">The sequence shown here is derived from an EMBL/GenBank/DDBJ whole genome shotgun (WGS) entry which is preliminary data.</text>
</comment>
<name>A0ACC1HDG4_9FUNG</name>
<evidence type="ECO:0000313" key="1">
    <source>
        <dbReference type="EMBL" id="KAJ1674237.1"/>
    </source>
</evidence>
<dbReference type="EMBL" id="JAMZIH010006141">
    <property type="protein sequence ID" value="KAJ1674237.1"/>
    <property type="molecule type" value="Genomic_DNA"/>
</dbReference>
<proteinExistence type="predicted"/>
<dbReference type="Proteomes" id="UP001145114">
    <property type="component" value="Unassembled WGS sequence"/>
</dbReference>
<keyword evidence="2" id="KW-1185">Reference proteome</keyword>
<sequence length="376" mass="41349">MSLLDDFIEQNRPGRGGDLPDPAQDNAFRVNIGEGYIPASLGINKSGIFWLDKVDFTISSRILALSVANSILFIVFEGGKLLRINLQKANDITEIEIPLAKSDSLGQPKLYVDPTARHVLISTPQGANFYRLEGWAKAKPLNKFKGMFITALAWNRSLMAVSGASTSTHPILLGTHSGEVWEAELQASDELFKSDIKYFHKAREDTSVYELPLQERVLGLHAEPFPVDPKTYFVIMTTQTRIYQFVSQVDLFTGGSDQSLFRQLFKNNAMNPNYQEIPGEGGAGTLYLYTKSRGLDIQAASSAIVWLTSMGIYYGELVYGSQKPGGSVVKGASLLPYPDDDGGAEASELPISAALTEFHIILLYKGRLKAICILNN</sequence>
<protein>
    <submittedName>
        <fullName evidence="1">Tethering complex subunit</fullName>
    </submittedName>
</protein>
<accession>A0ACC1HDG4</accession>